<gene>
    <name evidence="4" type="ORF">BJ978_003031</name>
</gene>
<evidence type="ECO:0000256" key="1">
    <source>
        <dbReference type="ARBA" id="ARBA00022679"/>
    </source>
</evidence>
<feature type="domain" description="N-acetyltransferase" evidence="3">
    <location>
        <begin position="1"/>
        <end position="146"/>
    </location>
</feature>
<dbReference type="Pfam" id="PF00583">
    <property type="entry name" value="Acetyltransf_1"/>
    <property type="match status" value="1"/>
</dbReference>
<organism evidence="4 5">
    <name type="scientific">Agromyces terreus</name>
    <dbReference type="NCBI Taxonomy" id="424795"/>
    <lineage>
        <taxon>Bacteria</taxon>
        <taxon>Bacillati</taxon>
        <taxon>Actinomycetota</taxon>
        <taxon>Actinomycetes</taxon>
        <taxon>Micrococcales</taxon>
        <taxon>Microbacteriaceae</taxon>
        <taxon>Agromyces</taxon>
    </lineage>
</organism>
<evidence type="ECO:0000313" key="5">
    <source>
        <dbReference type="Proteomes" id="UP001139722"/>
    </source>
</evidence>
<dbReference type="PANTHER" id="PTHR43877">
    <property type="entry name" value="AMINOALKYLPHOSPHONATE N-ACETYLTRANSFERASE-RELATED-RELATED"/>
    <property type="match status" value="1"/>
</dbReference>
<dbReference type="RefSeq" id="WP_253820925.1">
    <property type="nucleotide sequence ID" value="NZ_BAAANU010000065.1"/>
</dbReference>
<reference evidence="4" key="1">
    <citation type="submission" date="2022-06" db="EMBL/GenBank/DDBJ databases">
        <title>Sequencing the genomes of 1000 actinobacteria strains.</title>
        <authorList>
            <person name="Klenk H.-P."/>
        </authorList>
    </citation>
    <scope>NUCLEOTIDE SEQUENCE</scope>
    <source>
        <strain evidence="4">DSM 22016</strain>
    </source>
</reference>
<dbReference type="SUPFAM" id="SSF55729">
    <property type="entry name" value="Acyl-CoA N-acyltransferases (Nat)"/>
    <property type="match status" value="1"/>
</dbReference>
<dbReference type="Gene3D" id="3.40.630.30">
    <property type="match status" value="1"/>
</dbReference>
<keyword evidence="5" id="KW-1185">Reference proteome</keyword>
<protein>
    <submittedName>
        <fullName evidence="4">GNAT superfamily N-acetyltransferase</fullName>
    </submittedName>
</protein>
<evidence type="ECO:0000259" key="3">
    <source>
        <dbReference type="PROSITE" id="PS51186"/>
    </source>
</evidence>
<dbReference type="AlphaFoldDB" id="A0A9X2KDJ3"/>
<dbReference type="CDD" id="cd04301">
    <property type="entry name" value="NAT_SF"/>
    <property type="match status" value="1"/>
</dbReference>
<dbReference type="EMBL" id="JAMZDY010000001">
    <property type="protein sequence ID" value="MCP2372355.1"/>
    <property type="molecule type" value="Genomic_DNA"/>
</dbReference>
<evidence type="ECO:0000256" key="2">
    <source>
        <dbReference type="ARBA" id="ARBA00023315"/>
    </source>
</evidence>
<keyword evidence="1" id="KW-0808">Transferase</keyword>
<keyword evidence="2" id="KW-0012">Acyltransferase</keyword>
<name>A0A9X2KDJ3_9MICO</name>
<dbReference type="Proteomes" id="UP001139722">
    <property type="component" value="Unassembled WGS sequence"/>
</dbReference>
<dbReference type="InterPro" id="IPR000182">
    <property type="entry name" value="GNAT_dom"/>
</dbReference>
<comment type="caution">
    <text evidence="4">The sequence shown here is derived from an EMBL/GenBank/DDBJ whole genome shotgun (WGS) entry which is preliminary data.</text>
</comment>
<accession>A0A9X2KDJ3</accession>
<dbReference type="PROSITE" id="PS51186">
    <property type="entry name" value="GNAT"/>
    <property type="match status" value="1"/>
</dbReference>
<dbReference type="InterPro" id="IPR016181">
    <property type="entry name" value="Acyl_CoA_acyltransferase"/>
</dbReference>
<sequence>MDLLRPAQWRPAPTGRERAAQRGFTLMAIEEGTERAVGFVHVLEVGAVDQGGLAHLEQLSVLPHVGRRGHGRRLVEAAAEDARHRGYDRMTLRTFADVPWNGPFYATCGFVESEPDTDFLRQLVEVERDHRLESARRRIQMTRDLRGADLSAG</sequence>
<evidence type="ECO:0000313" key="4">
    <source>
        <dbReference type="EMBL" id="MCP2372355.1"/>
    </source>
</evidence>
<dbReference type="GO" id="GO:0016747">
    <property type="term" value="F:acyltransferase activity, transferring groups other than amino-acyl groups"/>
    <property type="evidence" value="ECO:0007669"/>
    <property type="project" value="InterPro"/>
</dbReference>
<dbReference type="InterPro" id="IPR050832">
    <property type="entry name" value="Bact_Acetyltransf"/>
</dbReference>
<proteinExistence type="predicted"/>